<evidence type="ECO:0000313" key="2">
    <source>
        <dbReference type="Proteomes" id="UP000004169"/>
    </source>
</evidence>
<dbReference type="STRING" id="1150626.PHAMO_80089"/>
<organism evidence="1 2">
    <name type="scientific">Magnetospirillum molischianum DSM 120</name>
    <dbReference type="NCBI Taxonomy" id="1150626"/>
    <lineage>
        <taxon>Bacteria</taxon>
        <taxon>Pseudomonadati</taxon>
        <taxon>Pseudomonadota</taxon>
        <taxon>Alphaproteobacteria</taxon>
        <taxon>Rhodospirillales</taxon>
        <taxon>Rhodospirillaceae</taxon>
        <taxon>Magnetospirillum</taxon>
    </lineage>
</organism>
<accession>H8FY60</accession>
<dbReference type="AlphaFoldDB" id="H8FY60"/>
<sequence length="206" mass="22733">MARHLSVGTVIEKNRIASNVAFVILIEVEVKDSFGNLVEILRMARNNEPIIFQDNEYVAANFELSLKEQAGSIPEIQVVAQDHTLAIQQRMQEYGGGVGFGIRMIVVNTGNLSQPPEIVETFKVIRASARGYVVTFGLGAENPLSMRFPRRRQMRDRCSWRFGSAECGYVGDLRSCDLSLQGPNGCAAHGNTRRFGGFPGLSVGKR</sequence>
<dbReference type="OrthoDB" id="1669206at2"/>
<protein>
    <submittedName>
        <fullName evidence="1">Putative Phage-related protein-like</fullName>
    </submittedName>
</protein>
<dbReference type="Proteomes" id="UP000004169">
    <property type="component" value="Unassembled WGS sequence"/>
</dbReference>
<proteinExistence type="predicted"/>
<keyword evidence="2" id="KW-1185">Reference proteome</keyword>
<gene>
    <name evidence="1" type="ORF">PHAMO_80089</name>
</gene>
<comment type="caution">
    <text evidence="1">The sequence shown here is derived from an EMBL/GenBank/DDBJ whole genome shotgun (WGS) entry which is preliminary data.</text>
</comment>
<name>H8FY60_MAGML</name>
<dbReference type="RefSeq" id="WP_002731376.1">
    <property type="nucleotide sequence ID" value="NZ_CAHP01000060.1"/>
</dbReference>
<evidence type="ECO:0000313" key="1">
    <source>
        <dbReference type="EMBL" id="CCG43298.1"/>
    </source>
</evidence>
<dbReference type="eggNOG" id="COG4672">
    <property type="taxonomic scope" value="Bacteria"/>
</dbReference>
<dbReference type="EMBL" id="CAHP01000060">
    <property type="protein sequence ID" value="CCG43298.1"/>
    <property type="molecule type" value="Genomic_DNA"/>
</dbReference>
<reference evidence="1 2" key="1">
    <citation type="journal article" date="2012" name="J. Bacteriol.">
        <title>Draft Genome Sequence of the Purple Photosynthetic Bacterium Phaeospirillum molischianum DSM120, a Particularly Versatile Bacterium.</title>
        <authorList>
            <person name="Duquesne K."/>
            <person name="Prima V."/>
            <person name="Ji B."/>
            <person name="Rouy Z."/>
            <person name="Medigue C."/>
            <person name="Talla E."/>
            <person name="Sturgis J.N."/>
        </authorList>
    </citation>
    <scope>NUCLEOTIDE SEQUENCE [LARGE SCALE GENOMIC DNA]</scope>
    <source>
        <strain evidence="2">DSM120</strain>
    </source>
</reference>